<dbReference type="InterPro" id="IPR004716">
    <property type="entry name" value="PTS_IIA_glucitol/sorbitol-sp"/>
</dbReference>
<organism evidence="2">
    <name type="scientific">Bellilinea caldifistulae</name>
    <dbReference type="NCBI Taxonomy" id="360411"/>
    <lineage>
        <taxon>Bacteria</taxon>
        <taxon>Bacillati</taxon>
        <taxon>Chloroflexota</taxon>
        <taxon>Anaerolineae</taxon>
        <taxon>Anaerolineales</taxon>
        <taxon>Anaerolineaceae</taxon>
        <taxon>Bellilinea</taxon>
    </lineage>
</organism>
<feature type="modified residue" description="Phosphohistidine; by HPr" evidence="1">
    <location>
        <position position="42"/>
    </location>
</feature>
<comment type="caution">
    <text evidence="2">The sequence shown here is derived from an EMBL/GenBank/DDBJ whole genome shotgun (WGS) entry which is preliminary data.</text>
</comment>
<dbReference type="AlphaFoldDB" id="A0A7C4L087"/>
<proteinExistence type="predicted"/>
<reference evidence="2" key="1">
    <citation type="journal article" date="2020" name="mSystems">
        <title>Genome- and Community-Level Interaction Insights into Carbon Utilization and Element Cycling Functions of Hydrothermarchaeota in Hydrothermal Sediment.</title>
        <authorList>
            <person name="Zhou Z."/>
            <person name="Liu Y."/>
            <person name="Xu W."/>
            <person name="Pan J."/>
            <person name="Luo Z.H."/>
            <person name="Li M."/>
        </authorList>
    </citation>
    <scope>NUCLEOTIDE SEQUENCE [LARGE SCALE GENOMIC DNA]</scope>
    <source>
        <strain evidence="2">SpSt-556</strain>
    </source>
</reference>
<evidence type="ECO:0000313" key="2">
    <source>
        <dbReference type="EMBL" id="HGS86323.1"/>
    </source>
</evidence>
<dbReference type="GO" id="GO:0005737">
    <property type="term" value="C:cytoplasm"/>
    <property type="evidence" value="ECO:0007669"/>
    <property type="project" value="InterPro"/>
</dbReference>
<dbReference type="PANTHER" id="PTHR40398:SF1">
    <property type="entry name" value="PTS SYSTEM GLUCITOL_SORBITOL-SPECIFIC EIIA COMPONENT"/>
    <property type="match status" value="1"/>
</dbReference>
<protein>
    <submittedName>
        <fullName evidence="2">PTS sorbitol transporter subunit IIA</fullName>
    </submittedName>
</protein>
<name>A0A7C4L087_9CHLR</name>
<dbReference type="InterPro" id="IPR036665">
    <property type="entry name" value="PTS_IIA_glucitol/sorbitol_sf"/>
</dbReference>
<dbReference type="PANTHER" id="PTHR40398">
    <property type="entry name" value="PTS SYSTEM GLUCITOL/SORBITOL-SPECIFIC EIIA COMPONENT"/>
    <property type="match status" value="1"/>
</dbReference>
<dbReference type="PROSITE" id="PS51097">
    <property type="entry name" value="PTS_EIIA_TYPE_5"/>
    <property type="match status" value="1"/>
</dbReference>
<dbReference type="EMBL" id="DSXR01000022">
    <property type="protein sequence ID" value="HGS86323.1"/>
    <property type="molecule type" value="Genomic_DNA"/>
</dbReference>
<gene>
    <name evidence="2" type="ORF">ENT17_01750</name>
</gene>
<dbReference type="GO" id="GO:0008982">
    <property type="term" value="F:protein-N(PI)-phosphohistidine-sugar phosphotransferase activity"/>
    <property type="evidence" value="ECO:0007669"/>
    <property type="project" value="InterPro"/>
</dbReference>
<dbReference type="SUPFAM" id="SSF141530">
    <property type="entry name" value="PTSIIA/GutA-like"/>
    <property type="match status" value="1"/>
</dbReference>
<accession>A0A7C4L087</accession>
<dbReference type="Gene3D" id="2.40.33.40">
    <property type="entry name" value="Phosphotransferase system, glucitol/sorbitol-specific IIA component"/>
    <property type="match status" value="1"/>
</dbReference>
<dbReference type="Pfam" id="PF03829">
    <property type="entry name" value="PTSIIA_gutA"/>
    <property type="match status" value="1"/>
</dbReference>
<sequence length="121" mass="13155">MVKYSATISEIGPLVDEFISAGVLVFFGQNAPEELREFAILHDGETLNEEIAVGDQFCIGNECFTILAVGEVANQNLKALGHFIIKFNGEHKPEMPGDICAEVRPLPPIRVGDTFSFKSGS</sequence>
<dbReference type="GO" id="GO:0009401">
    <property type="term" value="P:phosphoenolpyruvate-dependent sugar phosphotransferase system"/>
    <property type="evidence" value="ECO:0007669"/>
    <property type="project" value="InterPro"/>
</dbReference>
<evidence type="ECO:0000256" key="1">
    <source>
        <dbReference type="PROSITE-ProRule" id="PRU00420"/>
    </source>
</evidence>